<dbReference type="AlphaFoldDB" id="A0A7J6FDN4"/>
<proteinExistence type="predicted"/>
<comment type="caution">
    <text evidence="1">The sequence shown here is derived from an EMBL/GenBank/DDBJ whole genome shotgun (WGS) entry which is preliminary data.</text>
</comment>
<reference evidence="1 2" key="1">
    <citation type="journal article" date="2020" name="bioRxiv">
        <title>Sequence and annotation of 42 cannabis genomes reveals extensive copy number variation in cannabinoid synthesis and pathogen resistance genes.</title>
        <authorList>
            <person name="Mckernan K.J."/>
            <person name="Helbert Y."/>
            <person name="Kane L.T."/>
            <person name="Ebling H."/>
            <person name="Zhang L."/>
            <person name="Liu B."/>
            <person name="Eaton Z."/>
            <person name="Mclaughlin S."/>
            <person name="Kingan S."/>
            <person name="Baybayan P."/>
            <person name="Concepcion G."/>
            <person name="Jordan M."/>
            <person name="Riva A."/>
            <person name="Barbazuk W."/>
            <person name="Harkins T."/>
        </authorList>
    </citation>
    <scope>NUCLEOTIDE SEQUENCE [LARGE SCALE GENOMIC DNA]</scope>
    <source>
        <strain evidence="2">cv. Jamaican Lion 4</strain>
        <tissue evidence="1">Leaf</tissue>
    </source>
</reference>
<name>A0A7J6FDN4_CANSA</name>
<sequence length="85" mass="9527">MVVTKRNLIPATLPVREASQSYLSILMIAKAKEKTTNYVDIQGGFLFIDRRRPIRVTHIQVFALKGQPSLFADIIGSPFSKLVPN</sequence>
<dbReference type="EMBL" id="JAATIP010000137">
    <property type="protein sequence ID" value="KAF4367989.1"/>
    <property type="molecule type" value="Genomic_DNA"/>
</dbReference>
<gene>
    <name evidence="1" type="ORF">F8388_002600</name>
</gene>
<evidence type="ECO:0000313" key="2">
    <source>
        <dbReference type="Proteomes" id="UP000525078"/>
    </source>
</evidence>
<evidence type="ECO:0000313" key="1">
    <source>
        <dbReference type="EMBL" id="KAF4367989.1"/>
    </source>
</evidence>
<protein>
    <submittedName>
        <fullName evidence="1">Uncharacterized protein</fullName>
    </submittedName>
</protein>
<dbReference type="Proteomes" id="UP000525078">
    <property type="component" value="Unassembled WGS sequence"/>
</dbReference>
<organism evidence="1 2">
    <name type="scientific">Cannabis sativa</name>
    <name type="common">Hemp</name>
    <name type="synonym">Marijuana</name>
    <dbReference type="NCBI Taxonomy" id="3483"/>
    <lineage>
        <taxon>Eukaryota</taxon>
        <taxon>Viridiplantae</taxon>
        <taxon>Streptophyta</taxon>
        <taxon>Embryophyta</taxon>
        <taxon>Tracheophyta</taxon>
        <taxon>Spermatophyta</taxon>
        <taxon>Magnoliopsida</taxon>
        <taxon>eudicotyledons</taxon>
        <taxon>Gunneridae</taxon>
        <taxon>Pentapetalae</taxon>
        <taxon>rosids</taxon>
        <taxon>fabids</taxon>
        <taxon>Rosales</taxon>
        <taxon>Cannabaceae</taxon>
        <taxon>Cannabis</taxon>
    </lineage>
</organism>
<accession>A0A7J6FDN4</accession>